<keyword evidence="4" id="KW-0946">Virion</keyword>
<protein>
    <submittedName>
        <fullName evidence="7">Uncharacterized protein</fullName>
    </submittedName>
</protein>
<evidence type="ECO:0000256" key="2">
    <source>
        <dbReference type="ARBA" id="ARBA00022595"/>
    </source>
</evidence>
<accession>X0SEP4</accession>
<proteinExistence type="predicted"/>
<comment type="subcellular location">
    <subcellularLocation>
        <location evidence="1">Virion</location>
    </subcellularLocation>
</comment>
<dbReference type="AlphaFoldDB" id="X0SEP4"/>
<keyword evidence="6" id="KW-1160">Virus entry into host cell</keyword>
<evidence type="ECO:0000256" key="4">
    <source>
        <dbReference type="ARBA" id="ARBA00022844"/>
    </source>
</evidence>
<keyword evidence="3" id="KW-1188">Viral release from host cell</keyword>
<organism evidence="7">
    <name type="scientific">marine sediment metagenome</name>
    <dbReference type="NCBI Taxonomy" id="412755"/>
    <lineage>
        <taxon>unclassified sequences</taxon>
        <taxon>metagenomes</taxon>
        <taxon>ecological metagenomes</taxon>
    </lineage>
</organism>
<keyword evidence="2" id="KW-1162">Viral penetration into host cytoplasm</keyword>
<gene>
    <name evidence="7" type="ORF">S01H1_15473</name>
</gene>
<name>X0SEP4_9ZZZZ</name>
<dbReference type="GO" id="GO:0046718">
    <property type="term" value="P:symbiont entry into host cell"/>
    <property type="evidence" value="ECO:0007669"/>
    <property type="project" value="UniProtKB-KW"/>
</dbReference>
<feature type="non-terminal residue" evidence="7">
    <location>
        <position position="1"/>
    </location>
</feature>
<dbReference type="EMBL" id="BARS01008075">
    <property type="protein sequence ID" value="GAF73596.1"/>
    <property type="molecule type" value="Genomic_DNA"/>
</dbReference>
<evidence type="ECO:0000256" key="5">
    <source>
        <dbReference type="ARBA" id="ARBA00023219"/>
    </source>
</evidence>
<keyword evidence="5" id="KW-0231">Viral genome packaging</keyword>
<sequence>ADLMFPRESQITTVQTPGEEYNLVDPTGVMASIEMASGLFINWFPPGQRFYNIVMSDKGLNEIESVKRTLGQITEISHEKRATSNFTLQANETLRSLVVFGTANMFSEWVPGIGLNYKDYDIGQYLIKQNSKGIVDTVKMKYPYTARQAEQEFKGNISKSVKEALADPKKKNQIFYFIRIIRPREKRNPRLADNMNMPFESIDIDVKDKEVIREGGYEEFPHQIPRWSQSSNEVWGRGPGTFALPTVRGLQQIKADLLECGGKWNDPPREVLDTFEGEVKVFKGATNWVTEIPSIKAIDDGVKGNFPITKDILEMERQEVKQLFLNDIFVQLRDLKGDRRTTLEIRERLVEGLQRLGLSYGKITQEWLNPLVTRDIMLL</sequence>
<reference evidence="7" key="1">
    <citation type="journal article" date="2014" name="Front. Microbiol.">
        <title>High frequency of phylogenetically diverse reductive dehalogenase-homologous genes in deep subseafloor sedimentary metagenomes.</title>
        <authorList>
            <person name="Kawai M."/>
            <person name="Futagami T."/>
            <person name="Toyoda A."/>
            <person name="Takaki Y."/>
            <person name="Nishi S."/>
            <person name="Hori S."/>
            <person name="Arai W."/>
            <person name="Tsubouchi T."/>
            <person name="Morono Y."/>
            <person name="Uchiyama I."/>
            <person name="Ito T."/>
            <person name="Fujiyama A."/>
            <person name="Inagaki F."/>
            <person name="Takami H."/>
        </authorList>
    </citation>
    <scope>NUCLEOTIDE SEQUENCE</scope>
    <source>
        <strain evidence="7">Expedition CK06-06</strain>
    </source>
</reference>
<dbReference type="GO" id="GO:0044423">
    <property type="term" value="C:virion component"/>
    <property type="evidence" value="ECO:0007669"/>
    <property type="project" value="UniProtKB-KW"/>
</dbReference>
<evidence type="ECO:0000256" key="3">
    <source>
        <dbReference type="ARBA" id="ARBA00022612"/>
    </source>
</evidence>
<dbReference type="Pfam" id="PF12236">
    <property type="entry name" value="Head-tail_con"/>
    <property type="match status" value="1"/>
</dbReference>
<dbReference type="InterPro" id="IPR020991">
    <property type="entry name" value="Connector_podovirus"/>
</dbReference>
<evidence type="ECO:0000313" key="7">
    <source>
        <dbReference type="EMBL" id="GAF73596.1"/>
    </source>
</evidence>
<feature type="non-terminal residue" evidence="7">
    <location>
        <position position="379"/>
    </location>
</feature>
<comment type="caution">
    <text evidence="7">The sequence shown here is derived from an EMBL/GenBank/DDBJ whole genome shotgun (WGS) entry which is preliminary data.</text>
</comment>
<evidence type="ECO:0000256" key="1">
    <source>
        <dbReference type="ARBA" id="ARBA00004328"/>
    </source>
</evidence>
<evidence type="ECO:0000256" key="6">
    <source>
        <dbReference type="ARBA" id="ARBA00023296"/>
    </source>
</evidence>